<comment type="caution">
    <text evidence="1">The sequence shown here is derived from an EMBL/GenBank/DDBJ whole genome shotgun (WGS) entry which is preliminary data.</text>
</comment>
<protein>
    <submittedName>
        <fullName evidence="1">Uncharacterized protein</fullName>
    </submittedName>
</protein>
<dbReference type="Proteomes" id="UP000593564">
    <property type="component" value="Unassembled WGS sequence"/>
</dbReference>
<keyword evidence="2" id="KW-1185">Reference proteome</keyword>
<feature type="non-terminal residue" evidence="1">
    <location>
        <position position="1"/>
    </location>
</feature>
<reference evidence="2" key="1">
    <citation type="journal article" date="2020" name="Nat. Commun.">
        <title>Genome assembly of wild tea tree DASZ reveals pedigree and selection history of tea varieties.</title>
        <authorList>
            <person name="Zhang W."/>
            <person name="Zhang Y."/>
            <person name="Qiu H."/>
            <person name="Guo Y."/>
            <person name="Wan H."/>
            <person name="Zhang X."/>
            <person name="Scossa F."/>
            <person name="Alseekh S."/>
            <person name="Zhang Q."/>
            <person name="Wang P."/>
            <person name="Xu L."/>
            <person name="Schmidt M.H."/>
            <person name="Jia X."/>
            <person name="Li D."/>
            <person name="Zhu A."/>
            <person name="Guo F."/>
            <person name="Chen W."/>
            <person name="Ni D."/>
            <person name="Usadel B."/>
            <person name="Fernie A.R."/>
            <person name="Wen W."/>
        </authorList>
    </citation>
    <scope>NUCLEOTIDE SEQUENCE [LARGE SCALE GENOMIC DNA]</scope>
    <source>
        <strain evidence="2">cv. G240</strain>
    </source>
</reference>
<dbReference type="InterPro" id="IPR027417">
    <property type="entry name" value="P-loop_NTPase"/>
</dbReference>
<name>A0A7J7HVJ6_CAMSI</name>
<organism evidence="1 2">
    <name type="scientific">Camellia sinensis</name>
    <name type="common">Tea plant</name>
    <name type="synonym">Thea sinensis</name>
    <dbReference type="NCBI Taxonomy" id="4442"/>
    <lineage>
        <taxon>Eukaryota</taxon>
        <taxon>Viridiplantae</taxon>
        <taxon>Streptophyta</taxon>
        <taxon>Embryophyta</taxon>
        <taxon>Tracheophyta</taxon>
        <taxon>Spermatophyta</taxon>
        <taxon>Magnoliopsida</taxon>
        <taxon>eudicotyledons</taxon>
        <taxon>Gunneridae</taxon>
        <taxon>Pentapetalae</taxon>
        <taxon>asterids</taxon>
        <taxon>Ericales</taxon>
        <taxon>Theaceae</taxon>
        <taxon>Camellia</taxon>
    </lineage>
</organism>
<dbReference type="SUPFAM" id="SSF52540">
    <property type="entry name" value="P-loop containing nucleoside triphosphate hydrolases"/>
    <property type="match status" value="1"/>
</dbReference>
<evidence type="ECO:0000313" key="2">
    <source>
        <dbReference type="Proteomes" id="UP000593564"/>
    </source>
</evidence>
<proteinExistence type="predicted"/>
<gene>
    <name evidence="1" type="ORF">HYC85_003662</name>
</gene>
<dbReference type="AlphaFoldDB" id="A0A7J7HVJ6"/>
<dbReference type="PANTHER" id="PTHR43392:SF2">
    <property type="entry name" value="AAA-TYPE ATPASE FAMILY PROTEIN _ ANKYRIN REPEAT FAMILY PROTEIN"/>
    <property type="match status" value="1"/>
</dbReference>
<accession>A0A7J7HVJ6</accession>
<dbReference type="GO" id="GO:0016887">
    <property type="term" value="F:ATP hydrolysis activity"/>
    <property type="evidence" value="ECO:0007669"/>
    <property type="project" value="TreeGrafter"/>
</dbReference>
<reference evidence="1 2" key="2">
    <citation type="submission" date="2020-07" db="EMBL/GenBank/DDBJ databases">
        <title>Genome assembly of wild tea tree DASZ reveals pedigree and selection history of tea varieties.</title>
        <authorList>
            <person name="Zhang W."/>
        </authorList>
    </citation>
    <scope>NUCLEOTIDE SEQUENCE [LARGE SCALE GENOMIC DNA]</scope>
    <source>
        <strain evidence="2">cv. G240</strain>
        <tissue evidence="1">Leaf</tissue>
    </source>
</reference>
<sequence>KSTVARIVAQLFYLAESLPSYHVIELQGSSNSSQCIEDAKGGILLVNVREDKLKHEVLEEIVLAMDEGETAVIFTGQQKEINRCMWSNKELHKRFSISLQFNDLTCEELAMILKAKMNNDRSEEDNPMRGLKLHPPCSVDMVGKLIAEQTSEKLRGKMNAYLVDPILVAAKNHLEDRVKDGAGESESDEKNTITMQDLKAGICCIFCGFNKLFGLQ</sequence>
<dbReference type="InterPro" id="IPR050773">
    <property type="entry name" value="CbxX/CfxQ_RuBisCO_ESX"/>
</dbReference>
<evidence type="ECO:0000313" key="1">
    <source>
        <dbReference type="EMBL" id="KAF5956437.1"/>
    </source>
</evidence>
<dbReference type="EMBL" id="JACBKZ010000002">
    <property type="protein sequence ID" value="KAF5956437.1"/>
    <property type="molecule type" value="Genomic_DNA"/>
</dbReference>
<dbReference type="PANTHER" id="PTHR43392">
    <property type="entry name" value="AAA-TYPE ATPASE FAMILY PROTEIN / ANKYRIN REPEAT FAMILY PROTEIN"/>
    <property type="match status" value="1"/>
</dbReference>